<evidence type="ECO:0000313" key="7">
    <source>
        <dbReference type="EMBL" id="ETE73915.1"/>
    </source>
</evidence>
<evidence type="ECO:0000256" key="3">
    <source>
        <dbReference type="ARBA" id="ARBA00022989"/>
    </source>
</evidence>
<feature type="non-terminal residue" evidence="7">
    <location>
        <position position="1"/>
    </location>
</feature>
<feature type="transmembrane region" description="Helical" evidence="5">
    <location>
        <begin position="209"/>
        <end position="226"/>
    </location>
</feature>
<proteinExistence type="predicted"/>
<organism evidence="7 8">
    <name type="scientific">Ophiophagus hannah</name>
    <name type="common">King cobra</name>
    <name type="synonym">Naja hannah</name>
    <dbReference type="NCBI Taxonomy" id="8665"/>
    <lineage>
        <taxon>Eukaryota</taxon>
        <taxon>Metazoa</taxon>
        <taxon>Chordata</taxon>
        <taxon>Craniata</taxon>
        <taxon>Vertebrata</taxon>
        <taxon>Euteleostomi</taxon>
        <taxon>Lepidosauria</taxon>
        <taxon>Squamata</taxon>
        <taxon>Bifurcata</taxon>
        <taxon>Unidentata</taxon>
        <taxon>Episquamata</taxon>
        <taxon>Toxicofera</taxon>
        <taxon>Serpentes</taxon>
        <taxon>Colubroidea</taxon>
        <taxon>Elapidae</taxon>
        <taxon>Elapinae</taxon>
        <taxon>Ophiophagus</taxon>
    </lineage>
</organism>
<accession>V8PHT0</accession>
<feature type="domain" description="Dendritic cell-specific transmembrane protein-like" evidence="6">
    <location>
        <begin position="237"/>
        <end position="461"/>
    </location>
</feature>
<feature type="transmembrane region" description="Helical" evidence="5">
    <location>
        <begin position="291"/>
        <end position="316"/>
    </location>
</feature>
<feature type="transmembrane region" description="Helical" evidence="5">
    <location>
        <begin position="26"/>
        <end position="48"/>
    </location>
</feature>
<evidence type="ECO:0000259" key="6">
    <source>
        <dbReference type="Pfam" id="PF07782"/>
    </source>
</evidence>
<comment type="subcellular location">
    <subcellularLocation>
        <location evidence="1">Membrane</location>
        <topology evidence="1">Multi-pass membrane protein</topology>
    </subcellularLocation>
</comment>
<dbReference type="GO" id="GO:0009986">
    <property type="term" value="C:cell surface"/>
    <property type="evidence" value="ECO:0007669"/>
    <property type="project" value="TreeGrafter"/>
</dbReference>
<keyword evidence="8" id="KW-1185">Reference proteome</keyword>
<dbReference type="GO" id="GO:0005789">
    <property type="term" value="C:endoplasmic reticulum membrane"/>
    <property type="evidence" value="ECO:0007669"/>
    <property type="project" value="TreeGrafter"/>
</dbReference>
<dbReference type="InterPro" id="IPR051856">
    <property type="entry name" value="CSR-E3_Ligase_Protein"/>
</dbReference>
<evidence type="ECO:0000256" key="5">
    <source>
        <dbReference type="SAM" id="Phobius"/>
    </source>
</evidence>
<protein>
    <submittedName>
        <fullName evidence="7">Transmembrane 7 superfamily member 4</fullName>
    </submittedName>
</protein>
<dbReference type="Pfam" id="PF07782">
    <property type="entry name" value="DC_STAMP"/>
    <property type="match status" value="1"/>
</dbReference>
<gene>
    <name evidence="7" type="primary">TM7SF4</name>
    <name evidence="7" type="ORF">L345_00269</name>
</gene>
<dbReference type="AlphaFoldDB" id="V8PHT0"/>
<comment type="caution">
    <text evidence="7">The sequence shown here is derived from an EMBL/GenBank/DDBJ whole genome shotgun (WGS) entry which is preliminary data.</text>
</comment>
<dbReference type="InterPro" id="IPR012858">
    <property type="entry name" value="DC_STAMP-like"/>
</dbReference>
<feature type="non-terminal residue" evidence="7">
    <location>
        <position position="485"/>
    </location>
</feature>
<name>V8PHT0_OPHHA</name>
<dbReference type="EMBL" id="AZIM01000022">
    <property type="protein sequence ID" value="ETE73915.1"/>
    <property type="molecule type" value="Genomic_DNA"/>
</dbReference>
<feature type="transmembrane region" description="Helical" evidence="5">
    <location>
        <begin position="97"/>
        <end position="117"/>
    </location>
</feature>
<feature type="transmembrane region" description="Helical" evidence="5">
    <location>
        <begin position="336"/>
        <end position="358"/>
    </location>
</feature>
<feature type="transmembrane region" description="Helical" evidence="5">
    <location>
        <begin position="54"/>
        <end position="76"/>
    </location>
</feature>
<evidence type="ECO:0000256" key="4">
    <source>
        <dbReference type="ARBA" id="ARBA00023136"/>
    </source>
</evidence>
<keyword evidence="4 5" id="KW-0472">Membrane</keyword>
<keyword evidence="3 5" id="KW-1133">Transmembrane helix</keyword>
<dbReference type="PANTHER" id="PTHR21041">
    <property type="entry name" value="DENDRITIC CELL-SPECIFIC TRANSMEMBRANE PROTEIN"/>
    <property type="match status" value="1"/>
</dbReference>
<evidence type="ECO:0000256" key="2">
    <source>
        <dbReference type="ARBA" id="ARBA00022692"/>
    </source>
</evidence>
<feature type="transmembrane region" description="Helical" evidence="5">
    <location>
        <begin position="417"/>
        <end position="437"/>
    </location>
</feature>
<sequence length="485" mass="56066">MDFVTFLQQSWELFVTPRKMSWKSKLVLFALCSSISLIANLFLLLPGYSFLLDYPMLSIITVNILWILLSVNLYFFQSVRCFVLVFFLSCGLREGRNTLIAAGTAMVVAGNIQNIFFNLKQLADSVTCTLHSQNWTFLDLTYLKAIRWIYSQWKIPKHLFVVHDSLNVSFLVSDEDLKLQLEKTRLSIHNIASQISSVIALQSFLGKKVLPFVGTVLVLLGTYLFIRNFLSPQTIKFKNTYITRRFIKYNEQVWQQQKFSVLPLNKEERNVYSLVPSFCQTPKERKCTARFFLPVLANLCIWVVFSAVDYLLYWLIFSVSKHLHDFPELEVHFKLYYHVSILATGAALLVSLQIQIFYRIKLCPPPKKIGLKNRRWNNAAKFIFNNGAVVSKTTCFKMPLFEESCIPKPKISLSATWIQLGVILFFLIVLGLLTSTLTQLKILVATAFFPSTDMKRIKYLHTKLLNRRSKFSKKNAKRKLSSFAK</sequence>
<dbReference type="OrthoDB" id="9949280at2759"/>
<reference evidence="7 8" key="1">
    <citation type="journal article" date="2013" name="Proc. Natl. Acad. Sci. U.S.A.">
        <title>The king cobra genome reveals dynamic gene evolution and adaptation in the snake venom system.</title>
        <authorList>
            <person name="Vonk F.J."/>
            <person name="Casewell N.R."/>
            <person name="Henkel C.V."/>
            <person name="Heimberg A.M."/>
            <person name="Jansen H.J."/>
            <person name="McCleary R.J."/>
            <person name="Kerkkamp H.M."/>
            <person name="Vos R.A."/>
            <person name="Guerreiro I."/>
            <person name="Calvete J.J."/>
            <person name="Wuster W."/>
            <person name="Woods A.E."/>
            <person name="Logan J.M."/>
            <person name="Harrison R.A."/>
            <person name="Castoe T.A."/>
            <person name="de Koning A.P."/>
            <person name="Pollock D.D."/>
            <person name="Yandell M."/>
            <person name="Calderon D."/>
            <person name="Renjifo C."/>
            <person name="Currier R.B."/>
            <person name="Salgado D."/>
            <person name="Pla D."/>
            <person name="Sanz L."/>
            <person name="Hyder A.S."/>
            <person name="Ribeiro J.M."/>
            <person name="Arntzen J.W."/>
            <person name="van den Thillart G.E."/>
            <person name="Boetzer M."/>
            <person name="Pirovano W."/>
            <person name="Dirks R.P."/>
            <person name="Spaink H.P."/>
            <person name="Duboule D."/>
            <person name="McGlinn E."/>
            <person name="Kini R.M."/>
            <person name="Richardson M.K."/>
        </authorList>
    </citation>
    <scope>NUCLEOTIDE SEQUENCE</scope>
    <source>
        <tissue evidence="7">Blood</tissue>
    </source>
</reference>
<dbReference type="PANTHER" id="PTHR21041:SF2">
    <property type="entry name" value="DENDRITIC CELL-SPECIFIC TRANSMEMBRANE PROTEIN"/>
    <property type="match status" value="1"/>
</dbReference>
<evidence type="ECO:0000313" key="8">
    <source>
        <dbReference type="Proteomes" id="UP000018936"/>
    </source>
</evidence>
<keyword evidence="2 5" id="KW-0812">Transmembrane</keyword>
<dbReference type="Proteomes" id="UP000018936">
    <property type="component" value="Unassembled WGS sequence"/>
</dbReference>
<evidence type="ECO:0000256" key="1">
    <source>
        <dbReference type="ARBA" id="ARBA00004141"/>
    </source>
</evidence>